<dbReference type="InterPro" id="IPR051037">
    <property type="entry name" value="RNAPII_TF_IWS1"/>
</dbReference>
<dbReference type="InterPro" id="IPR035441">
    <property type="entry name" value="TFIIS/LEDGF_dom_sf"/>
</dbReference>
<dbReference type="Pfam" id="PF08711">
    <property type="entry name" value="Med26"/>
    <property type="match status" value="1"/>
</dbReference>
<feature type="compositionally biased region" description="Basic and acidic residues" evidence="5">
    <location>
        <begin position="392"/>
        <end position="404"/>
    </location>
</feature>
<name>E3M5J0_CAERE</name>
<reference evidence="7" key="1">
    <citation type="submission" date="2007-07" db="EMBL/GenBank/DDBJ databases">
        <title>PCAP assembly of the Caenorhabditis remanei genome.</title>
        <authorList>
            <consortium name="The Caenorhabditis remanei Sequencing Consortium"/>
            <person name="Wilson R.K."/>
        </authorList>
    </citation>
    <scope>NUCLEOTIDE SEQUENCE [LARGE SCALE GENOMIC DNA]</scope>
    <source>
        <strain evidence="7">PB4641</strain>
    </source>
</reference>
<dbReference type="PANTHER" id="PTHR46010">
    <property type="entry name" value="PROTEIN IWS1 HOMOLOG"/>
    <property type="match status" value="1"/>
</dbReference>
<sequence length="519" mass="58495">MFLFQFKLRGMSDHEDASRGASPASSAASSPLAPVSPRSDINAPQSPTGDVEDIYKGEDELPEVPESPGASSPVRRSPSPASSGPQSPSSPSPIKTSKVVIDSDDDSDGEGTSKKRTLLDSDASDTEVPKKRIMFDSDDSDQEEDSSKKEAARKNLFGEDSDDDDEDRPKKKDDDLDELVKGNIEEEERQESRPVYDSDDDDDGPRRGRNNFEWDFDKMLAEKKAERKKKTRRGKDSGIDIINDDDGMVSRLTERMKHAAKSDRNANVERKPAFQKIKMLPEVKAVMLRAGIVEVLIENGFMSALSEWLAPLPDKCLPALDIRITLLKLLHNPRFWKLDRSTLKQSGLGKAVMMLYKHPNETKENKAIANKLIGEWARPIYHLDTDYSTVSRNEREERDYARMPEKRKKKLRSREEEPEEEETPKKPRIRDADGLGSTKSSDLKPGDKGYINRARVPKPSTKDYVIRPEWKVAGAFKGEKKASGSNRYDQTLRDFQERTKKSKANRLVKVSLEGRNMGI</sequence>
<accession>E3M5J0</accession>
<evidence type="ECO:0000256" key="1">
    <source>
        <dbReference type="ARBA" id="ARBA00023242"/>
    </source>
</evidence>
<dbReference type="AlphaFoldDB" id="E3M5J0"/>
<dbReference type="eggNOG" id="KOG1793">
    <property type="taxonomic scope" value="Eukaryota"/>
</dbReference>
<dbReference type="STRING" id="31234.E3M5J0"/>
<dbReference type="Proteomes" id="UP000008281">
    <property type="component" value="Unassembled WGS sequence"/>
</dbReference>
<evidence type="ECO:0000256" key="2">
    <source>
        <dbReference type="ARBA" id="ARBA00037992"/>
    </source>
</evidence>
<feature type="compositionally biased region" description="Basic and acidic residues" evidence="5">
    <location>
        <begin position="423"/>
        <end position="433"/>
    </location>
</feature>
<dbReference type="GO" id="GO:0005634">
    <property type="term" value="C:nucleus"/>
    <property type="evidence" value="ECO:0007669"/>
    <property type="project" value="UniProtKB-SubCell"/>
</dbReference>
<feature type="region of interest" description="Disordered" evidence="5">
    <location>
        <begin position="1"/>
        <end position="211"/>
    </location>
</feature>
<comment type="similarity">
    <text evidence="2">Belongs to the IWS1 family.</text>
</comment>
<evidence type="ECO:0000259" key="6">
    <source>
        <dbReference type="PROSITE" id="PS51319"/>
    </source>
</evidence>
<feature type="domain" description="TFIIS N-terminal" evidence="6">
    <location>
        <begin position="303"/>
        <end position="383"/>
    </location>
</feature>
<comment type="subcellular location">
    <subcellularLocation>
        <location evidence="4">Nucleus</location>
    </subcellularLocation>
</comment>
<dbReference type="FunFam" id="1.20.930.10:FF:000021">
    <property type="entry name" value="IWS1-like protein"/>
    <property type="match status" value="1"/>
</dbReference>
<dbReference type="Gene3D" id="1.20.930.10">
    <property type="entry name" value="Conserved domain common to transcription factors TFIIS, elongin A, CRSP70"/>
    <property type="match status" value="1"/>
</dbReference>
<evidence type="ECO:0000256" key="3">
    <source>
        <dbReference type="ARBA" id="ARBA00068141"/>
    </source>
</evidence>
<dbReference type="GO" id="GO:0016973">
    <property type="term" value="P:poly(A)+ mRNA export from nucleus"/>
    <property type="evidence" value="ECO:0007669"/>
    <property type="project" value="TreeGrafter"/>
</dbReference>
<evidence type="ECO:0000256" key="5">
    <source>
        <dbReference type="SAM" id="MobiDB-lite"/>
    </source>
</evidence>
<dbReference type="InterPro" id="IPR017923">
    <property type="entry name" value="TFIIS_N"/>
</dbReference>
<organism evidence="8">
    <name type="scientific">Caenorhabditis remanei</name>
    <name type="common">Caenorhabditis vulgaris</name>
    <dbReference type="NCBI Taxonomy" id="31234"/>
    <lineage>
        <taxon>Eukaryota</taxon>
        <taxon>Metazoa</taxon>
        <taxon>Ecdysozoa</taxon>
        <taxon>Nematoda</taxon>
        <taxon>Chromadorea</taxon>
        <taxon>Rhabditida</taxon>
        <taxon>Rhabditina</taxon>
        <taxon>Rhabditomorpha</taxon>
        <taxon>Rhabditoidea</taxon>
        <taxon>Rhabditidae</taxon>
        <taxon>Peloderinae</taxon>
        <taxon>Caenorhabditis</taxon>
    </lineage>
</organism>
<dbReference type="FunCoup" id="E3M5J0">
    <property type="interactions" value="1720"/>
</dbReference>
<dbReference type="OMA" id="REMKEMW"/>
<evidence type="ECO:0000313" key="7">
    <source>
        <dbReference type="EMBL" id="EFO92379.1"/>
    </source>
</evidence>
<proteinExistence type="inferred from homology"/>
<dbReference type="PANTHER" id="PTHR46010:SF1">
    <property type="entry name" value="PROTEIN IWS1 HOMOLOG"/>
    <property type="match status" value="1"/>
</dbReference>
<feature type="compositionally biased region" description="Basic and acidic residues" evidence="5">
    <location>
        <begin position="145"/>
        <end position="157"/>
    </location>
</feature>
<feature type="compositionally biased region" description="Low complexity" evidence="5">
    <location>
        <begin position="67"/>
        <end position="93"/>
    </location>
</feature>
<evidence type="ECO:0000256" key="4">
    <source>
        <dbReference type="PROSITE-ProRule" id="PRU00649"/>
    </source>
</evidence>
<dbReference type="OrthoDB" id="21124at2759"/>
<feature type="compositionally biased region" description="Low complexity" evidence="5">
    <location>
        <begin position="19"/>
        <end position="39"/>
    </location>
</feature>
<gene>
    <name evidence="7" type="ORF">CRE_10921</name>
</gene>
<dbReference type="PROSITE" id="PS51319">
    <property type="entry name" value="TFIIS_N"/>
    <property type="match status" value="1"/>
</dbReference>
<feature type="compositionally biased region" description="Basic and acidic residues" evidence="5">
    <location>
        <begin position="167"/>
        <end position="196"/>
    </location>
</feature>
<dbReference type="EMBL" id="DS268425">
    <property type="protein sequence ID" value="EFO92379.1"/>
    <property type="molecule type" value="Genomic_DNA"/>
</dbReference>
<feature type="region of interest" description="Disordered" evidence="5">
    <location>
        <begin position="392"/>
        <end position="458"/>
    </location>
</feature>
<keyword evidence="8" id="KW-1185">Reference proteome</keyword>
<dbReference type="HOGENOM" id="CLU_040584_1_0_1"/>
<protein>
    <recommendedName>
        <fullName evidence="3">IWS1-like protein</fullName>
    </recommendedName>
</protein>
<evidence type="ECO:0000313" key="8">
    <source>
        <dbReference type="Proteomes" id="UP000008281"/>
    </source>
</evidence>
<keyword evidence="1 4" id="KW-0539">Nucleus</keyword>